<feature type="compositionally biased region" description="Polar residues" evidence="1">
    <location>
        <begin position="347"/>
        <end position="359"/>
    </location>
</feature>
<dbReference type="EMBL" id="JABCKV010000010">
    <property type="protein sequence ID" value="KAG5647357.1"/>
    <property type="molecule type" value="Genomic_DNA"/>
</dbReference>
<feature type="compositionally biased region" description="Basic and acidic residues" evidence="1">
    <location>
        <begin position="746"/>
        <end position="756"/>
    </location>
</feature>
<feature type="region of interest" description="Disordered" evidence="1">
    <location>
        <begin position="165"/>
        <end position="362"/>
    </location>
</feature>
<accession>A0A9P7GB51</accession>
<feature type="compositionally biased region" description="Low complexity" evidence="1">
    <location>
        <begin position="499"/>
        <end position="510"/>
    </location>
</feature>
<feature type="compositionally biased region" description="Low complexity" evidence="1">
    <location>
        <begin position="406"/>
        <end position="418"/>
    </location>
</feature>
<feature type="compositionally biased region" description="Low complexity" evidence="1">
    <location>
        <begin position="725"/>
        <end position="745"/>
    </location>
</feature>
<feature type="compositionally biased region" description="Pro residues" evidence="1">
    <location>
        <begin position="419"/>
        <end position="432"/>
    </location>
</feature>
<dbReference type="OrthoDB" id="2963168at2759"/>
<sequence length="808" mass="84692">MSKFMYGVEFLRELDPTNPDHVARKERLCELPSGPKLLPDAFDCILNRSVRVKESTVFTRKYCTELTSLSMLSVFEVEIWCYRGGNVIPKWIDRQADDFSTLCVVRADLSPLSGSAEPKAGRGGKTYWTIVFSVEIHFGLTEFRARIKWVDDGKTKYGPASIVYNERGHRADEEEPDAYPEDDAATSSPRTDRLRSEPASRARTPVEQFYHPSSNGGIVASPPKPEPPAEIPQVHRERTPSLAPSLAPSLGKSRLSPSSTSRDISRGFDPTPATPSDKKGKGKEQTPKSTPKFEELPPPVEPAPPADNLSSTLWATDPIPPVVETKPSAFGGLGSSTPKEKVAPIDTTASKSPAITGNRSPLGLSEPIVAAVAEVAAPAAVPPTSPGGILVSAKSTPGKKGKKKGAASIPPTPVVEAAEPPPSAPEPEAPPAPREEPVVEPAPAAAAEETPVEKPSTNVLTPVGLPEVTLSTKTPEVGSLSVSEDLTSSLFGNSSSPWDTKANDTTAKDTLGWGSFGTAPKTPGKAPKTPAVEPAKVEEPTTEPPAPAVPETKLEETSSPWGASKTPAAEPAVATPVKTTGLGWGATPAKKTGWGTGATTPASSGLGWGSSGFGASKTPDIKPAGATLGWGSKASTPTKKAPASPWGAKKEEEAKEEAKEEPKPEEPKPEESKPEEPKPEESKPEEPKPEEPAPTDPPAAAEPSVTDPTPAEKVTTPKAEPEVSPPEAAAEAPAATEETAAVEKVSTPKHEDKPLEDAVPEPETPADVTSPTTPAAEEPEGKKEDTKKAATPATGGGGASRKKKKKKK</sequence>
<evidence type="ECO:0000313" key="3">
    <source>
        <dbReference type="Proteomes" id="UP000775547"/>
    </source>
</evidence>
<reference evidence="2" key="2">
    <citation type="submission" date="2021-10" db="EMBL/GenBank/DDBJ databases">
        <title>Phylogenomics reveals ancestral predisposition of the termite-cultivated fungus Termitomyces towards a domesticated lifestyle.</title>
        <authorList>
            <person name="Auxier B."/>
            <person name="Grum-Grzhimaylo A."/>
            <person name="Cardenas M.E."/>
            <person name="Lodge J.D."/>
            <person name="Laessoe T."/>
            <person name="Pedersen O."/>
            <person name="Smith M.E."/>
            <person name="Kuyper T.W."/>
            <person name="Franco-Molano E.A."/>
            <person name="Baroni T.J."/>
            <person name="Aanen D.K."/>
        </authorList>
    </citation>
    <scope>NUCLEOTIDE SEQUENCE</scope>
    <source>
        <strain evidence="2">AP01</strain>
        <tissue evidence="2">Mycelium</tissue>
    </source>
</reference>
<feature type="compositionally biased region" description="Acidic residues" evidence="1">
    <location>
        <begin position="173"/>
        <end position="184"/>
    </location>
</feature>
<reference evidence="2" key="1">
    <citation type="submission" date="2020-07" db="EMBL/GenBank/DDBJ databases">
        <authorList>
            <person name="Nieuwenhuis M."/>
            <person name="Van De Peppel L.J.J."/>
        </authorList>
    </citation>
    <scope>NUCLEOTIDE SEQUENCE</scope>
    <source>
        <strain evidence="2">AP01</strain>
        <tissue evidence="2">Mycelium</tissue>
    </source>
</reference>
<dbReference type="Proteomes" id="UP000775547">
    <property type="component" value="Unassembled WGS sequence"/>
</dbReference>
<feature type="region of interest" description="Disordered" evidence="1">
    <location>
        <begin position="380"/>
        <end position="808"/>
    </location>
</feature>
<feature type="compositionally biased region" description="Basic and acidic residues" evidence="1">
    <location>
        <begin position="779"/>
        <end position="788"/>
    </location>
</feature>
<proteinExistence type="predicted"/>
<feature type="compositionally biased region" description="Basic and acidic residues" evidence="1">
    <location>
        <begin position="276"/>
        <end position="295"/>
    </location>
</feature>
<feature type="compositionally biased region" description="Basic and acidic residues" evidence="1">
    <location>
        <begin position="648"/>
        <end position="691"/>
    </location>
</feature>
<protein>
    <submittedName>
        <fullName evidence="2">Uncharacterized protein</fullName>
    </submittedName>
</protein>
<feature type="compositionally biased region" description="Basic and acidic residues" evidence="1">
    <location>
        <begin position="190"/>
        <end position="200"/>
    </location>
</feature>
<feature type="compositionally biased region" description="Polar residues" evidence="1">
    <location>
        <begin position="469"/>
        <end position="498"/>
    </location>
</feature>
<keyword evidence="3" id="KW-1185">Reference proteome</keyword>
<feature type="compositionally biased region" description="Low complexity" evidence="1">
    <location>
        <begin position="439"/>
        <end position="449"/>
    </location>
</feature>
<evidence type="ECO:0000256" key="1">
    <source>
        <dbReference type="SAM" id="MobiDB-lite"/>
    </source>
</evidence>
<organism evidence="2 3">
    <name type="scientific">Asterophora parasitica</name>
    <dbReference type="NCBI Taxonomy" id="117018"/>
    <lineage>
        <taxon>Eukaryota</taxon>
        <taxon>Fungi</taxon>
        <taxon>Dikarya</taxon>
        <taxon>Basidiomycota</taxon>
        <taxon>Agaricomycotina</taxon>
        <taxon>Agaricomycetes</taxon>
        <taxon>Agaricomycetidae</taxon>
        <taxon>Agaricales</taxon>
        <taxon>Tricholomatineae</taxon>
        <taxon>Lyophyllaceae</taxon>
        <taxon>Asterophora</taxon>
    </lineage>
</organism>
<feature type="compositionally biased region" description="Low complexity" evidence="1">
    <location>
        <begin position="517"/>
        <end position="534"/>
    </location>
</feature>
<feature type="compositionally biased region" description="Pro residues" evidence="1">
    <location>
        <begin position="296"/>
        <end position="305"/>
    </location>
</feature>
<name>A0A9P7GB51_9AGAR</name>
<feature type="compositionally biased region" description="Low complexity" evidence="1">
    <location>
        <begin position="565"/>
        <end position="605"/>
    </location>
</feature>
<comment type="caution">
    <text evidence="2">The sequence shown here is derived from an EMBL/GenBank/DDBJ whole genome shotgun (WGS) entry which is preliminary data.</text>
</comment>
<dbReference type="AlphaFoldDB" id="A0A9P7GB51"/>
<gene>
    <name evidence="2" type="ORF">DXG03_000425</name>
</gene>
<evidence type="ECO:0000313" key="2">
    <source>
        <dbReference type="EMBL" id="KAG5647357.1"/>
    </source>
</evidence>